<name>A0ABP0N9S8_9DINO</name>
<feature type="region of interest" description="Disordered" evidence="6">
    <location>
        <begin position="841"/>
        <end position="862"/>
    </location>
</feature>
<evidence type="ECO:0000313" key="8">
    <source>
        <dbReference type="EMBL" id="CAK9059030.1"/>
    </source>
</evidence>
<dbReference type="EMBL" id="CAXAMN010021385">
    <property type="protein sequence ID" value="CAK9059030.1"/>
    <property type="molecule type" value="Genomic_DNA"/>
</dbReference>
<feature type="repeat" description="ANK" evidence="4">
    <location>
        <begin position="175"/>
        <end position="207"/>
    </location>
</feature>
<evidence type="ECO:0000313" key="9">
    <source>
        <dbReference type="Proteomes" id="UP001642484"/>
    </source>
</evidence>
<dbReference type="Gene3D" id="3.30.40.10">
    <property type="entry name" value="Zinc/RING finger domain, C3HC4 (zinc finger)"/>
    <property type="match status" value="1"/>
</dbReference>
<dbReference type="SUPFAM" id="SSF47473">
    <property type="entry name" value="EF-hand"/>
    <property type="match status" value="1"/>
</dbReference>
<feature type="region of interest" description="Disordered" evidence="6">
    <location>
        <begin position="907"/>
        <end position="930"/>
    </location>
</feature>
<dbReference type="InterPro" id="IPR011992">
    <property type="entry name" value="EF-hand-dom_pair"/>
</dbReference>
<proteinExistence type="predicted"/>
<evidence type="ECO:0000259" key="7">
    <source>
        <dbReference type="PROSITE" id="PS50089"/>
    </source>
</evidence>
<feature type="repeat" description="ANK" evidence="4">
    <location>
        <begin position="242"/>
        <end position="274"/>
    </location>
</feature>
<dbReference type="PROSITE" id="PS50297">
    <property type="entry name" value="ANK_REP_REGION"/>
    <property type="match status" value="6"/>
</dbReference>
<evidence type="ECO:0000256" key="6">
    <source>
        <dbReference type="SAM" id="MobiDB-lite"/>
    </source>
</evidence>
<reference evidence="8 9" key="1">
    <citation type="submission" date="2024-02" db="EMBL/GenBank/DDBJ databases">
        <authorList>
            <person name="Chen Y."/>
            <person name="Shah S."/>
            <person name="Dougan E. K."/>
            <person name="Thang M."/>
            <person name="Chan C."/>
        </authorList>
    </citation>
    <scope>NUCLEOTIDE SEQUENCE [LARGE SCALE GENOMIC DNA]</scope>
</reference>
<evidence type="ECO:0000256" key="4">
    <source>
        <dbReference type="PROSITE-ProRule" id="PRU00023"/>
    </source>
</evidence>
<dbReference type="SUPFAM" id="SSF57850">
    <property type="entry name" value="RING/U-box"/>
    <property type="match status" value="1"/>
</dbReference>
<dbReference type="InterPro" id="IPR013083">
    <property type="entry name" value="Znf_RING/FYVE/PHD"/>
</dbReference>
<dbReference type="InterPro" id="IPR036770">
    <property type="entry name" value="Ankyrin_rpt-contain_sf"/>
</dbReference>
<keyword evidence="5" id="KW-0863">Zinc-finger</keyword>
<dbReference type="PROSITE" id="PS50089">
    <property type="entry name" value="ZF_RING_2"/>
    <property type="match status" value="1"/>
</dbReference>
<dbReference type="Gene3D" id="1.25.40.20">
    <property type="entry name" value="Ankyrin repeat-containing domain"/>
    <property type="match status" value="3"/>
</dbReference>
<feature type="repeat" description="ANK" evidence="4">
    <location>
        <begin position="275"/>
        <end position="307"/>
    </location>
</feature>
<dbReference type="InterPro" id="IPR001841">
    <property type="entry name" value="Znf_RING"/>
</dbReference>
<keyword evidence="3 4" id="KW-0040">ANK repeat</keyword>
<feature type="repeat" description="ANK" evidence="4">
    <location>
        <begin position="374"/>
        <end position="406"/>
    </location>
</feature>
<dbReference type="Pfam" id="PF12796">
    <property type="entry name" value="Ank_2"/>
    <property type="match status" value="4"/>
</dbReference>
<keyword evidence="5" id="KW-0862">Zinc</keyword>
<comment type="caution">
    <text evidence="8">The sequence shown here is derived from an EMBL/GenBank/DDBJ whole genome shotgun (WGS) entry which is preliminary data.</text>
</comment>
<dbReference type="PROSITE" id="PS00018">
    <property type="entry name" value="EF_HAND_1"/>
    <property type="match status" value="1"/>
</dbReference>
<keyword evidence="5" id="KW-0479">Metal-binding</keyword>
<dbReference type="Gene3D" id="1.10.238.10">
    <property type="entry name" value="EF-hand"/>
    <property type="match status" value="1"/>
</dbReference>
<dbReference type="PANTHER" id="PTHR24171:SF10">
    <property type="entry name" value="ANKYRIN REPEAT DOMAIN-CONTAINING PROTEIN 29-LIKE"/>
    <property type="match status" value="1"/>
</dbReference>
<dbReference type="SUPFAM" id="SSF48403">
    <property type="entry name" value="Ankyrin repeat"/>
    <property type="match status" value="2"/>
</dbReference>
<accession>A0ABP0N9S8</accession>
<gene>
    <name evidence="8" type="ORF">CCMP2556_LOCUS29091</name>
</gene>
<dbReference type="SMART" id="SM00248">
    <property type="entry name" value="ANK"/>
    <property type="match status" value="10"/>
</dbReference>
<keyword evidence="9" id="KW-1185">Reference proteome</keyword>
<feature type="domain" description="RING-type" evidence="7">
    <location>
        <begin position="538"/>
        <end position="591"/>
    </location>
</feature>
<dbReference type="CDD" id="cd16448">
    <property type="entry name" value="RING-H2"/>
    <property type="match status" value="1"/>
</dbReference>
<sequence>MTSNLLAALKSNQGKTSTTAVYPLIEAAKSGQVEGCSKALEDKKVKVDQKDPEGVNALMHAASGGYIQVVQFLVDKGARISAKDDMGETALMKACKEGHTDIIRFLVEAQAAQRKKGPSLTGGKDEAQQSLMREKKRILDMKDDEGVNLGCMKPILCSELVLLYYASAICLICCLARTAIMKAAEQGEGDVVQILADDGASLDLKDDEGWDVLMWASLSGHYEICELLVSNFGITADYATEKGETALMKAAANGHWDVCGFLIGEGAKVNQLDQHHQTALMWAASEGHLTTVQGLVKKDAKVDQVTKQGKTALLLAAQFGREEICKFLVAKGAKVEHQDEDGQTALFSAVQAGNPSLVKSLIELKCPTEAKTSRGETALIWAAMNQQLLCVQALLAHGANVHTTDENGQTAQDHAEGTLNSHVVEVLREAAKTQSKKDEELWKQVWKPLQHILRVAKVMDLTAEDGDDAEEFLMDKVPPQFEIPGMPTMSVHSTTTCTVEEGLPSAVHEDEVEMQSRAPFSSKKAGSGSFLRGPGAECCICCAELPSDAVCMLMQRSGRNKKRACRHYLHHGCAKLLLQSTPAPYLCPLCRAEFVRVEALPDVRLNSTAWFHALDDDDSGSLEKHEVIDALCATLPVDPEKLEAVKLWSEWDSEGTGRITREAFEHSRGILQFVLYSLPSLKREARSGAVPDLEQSRESWFRYWDEDNQRELEFLPCLRALARTLRIDGDCADMVLLRKVLIGLFQDFGLCEEMSAQSQVLSWSVRGEMRPVTQKLFCERPDGFCDCLLDELKRSFGKRRFQRLCERARLLQLPVAELKRKLPHGPVPLEKAELVEAILDASSPTAPTQPRRGPAVQQPGTSERRCAGLTHGEVQALPLAELQRRLRSVGVSYDHCLERQELEDLLLSQRSRPDRSSEGPGNVPHERGSQRCFEQCRLH</sequence>
<evidence type="ECO:0000256" key="1">
    <source>
        <dbReference type="ARBA" id="ARBA00022737"/>
    </source>
</evidence>
<evidence type="ECO:0000256" key="3">
    <source>
        <dbReference type="ARBA" id="ARBA00023043"/>
    </source>
</evidence>
<dbReference type="PROSITE" id="PS50088">
    <property type="entry name" value="ANK_REPEAT"/>
    <property type="match status" value="7"/>
</dbReference>
<feature type="repeat" description="ANK" evidence="4">
    <location>
        <begin position="53"/>
        <end position="85"/>
    </location>
</feature>
<evidence type="ECO:0000256" key="2">
    <source>
        <dbReference type="ARBA" id="ARBA00022837"/>
    </source>
</evidence>
<keyword evidence="1" id="KW-0677">Repeat</keyword>
<dbReference type="InterPro" id="IPR018247">
    <property type="entry name" value="EF_Hand_1_Ca_BS"/>
</dbReference>
<dbReference type="PANTHER" id="PTHR24171">
    <property type="entry name" value="ANKYRIN REPEAT DOMAIN-CONTAINING PROTEIN 39-RELATED"/>
    <property type="match status" value="1"/>
</dbReference>
<keyword evidence="2" id="KW-0106">Calcium</keyword>
<dbReference type="InterPro" id="IPR002110">
    <property type="entry name" value="Ankyrin_rpt"/>
</dbReference>
<feature type="repeat" description="ANK" evidence="4">
    <location>
        <begin position="86"/>
        <end position="111"/>
    </location>
</feature>
<feature type="repeat" description="ANK" evidence="4">
    <location>
        <begin position="308"/>
        <end position="340"/>
    </location>
</feature>
<evidence type="ECO:0000256" key="5">
    <source>
        <dbReference type="PROSITE-ProRule" id="PRU00175"/>
    </source>
</evidence>
<protein>
    <recommendedName>
        <fullName evidence="7">RING-type domain-containing protein</fullName>
    </recommendedName>
</protein>
<dbReference type="Proteomes" id="UP001642484">
    <property type="component" value="Unassembled WGS sequence"/>
</dbReference>
<dbReference type="Pfam" id="PF00023">
    <property type="entry name" value="Ank"/>
    <property type="match status" value="1"/>
</dbReference>
<organism evidence="8 9">
    <name type="scientific">Durusdinium trenchii</name>
    <dbReference type="NCBI Taxonomy" id="1381693"/>
    <lineage>
        <taxon>Eukaryota</taxon>
        <taxon>Sar</taxon>
        <taxon>Alveolata</taxon>
        <taxon>Dinophyceae</taxon>
        <taxon>Suessiales</taxon>
        <taxon>Symbiodiniaceae</taxon>
        <taxon>Durusdinium</taxon>
    </lineage>
</organism>